<dbReference type="PIRSF" id="PIRSF000876">
    <property type="entry name" value="RR_chemtxs_CheB"/>
    <property type="match status" value="1"/>
</dbReference>
<dbReference type="PANTHER" id="PTHR42872">
    <property type="entry name" value="PROTEIN-GLUTAMATE METHYLESTERASE/PROTEIN-GLUTAMINE GLUTAMINASE"/>
    <property type="match status" value="1"/>
</dbReference>
<comment type="PTM">
    <text evidence="6">Phosphorylated by CheA. Phosphorylation of the N-terminal regulatory domain activates the methylesterase activity.</text>
</comment>
<comment type="catalytic activity">
    <reaction evidence="6">
        <text>L-glutaminyl-[protein] + H2O = L-glutamyl-[protein] + NH4(+)</text>
        <dbReference type="Rhea" id="RHEA:16441"/>
        <dbReference type="Rhea" id="RHEA-COMP:10207"/>
        <dbReference type="Rhea" id="RHEA-COMP:10208"/>
        <dbReference type="ChEBI" id="CHEBI:15377"/>
        <dbReference type="ChEBI" id="CHEBI:28938"/>
        <dbReference type="ChEBI" id="CHEBI:29973"/>
        <dbReference type="ChEBI" id="CHEBI:30011"/>
        <dbReference type="EC" id="3.5.1.44"/>
    </reaction>
</comment>
<dbReference type="KEGG" id="slt:Slit_1583"/>
<dbReference type="InterPro" id="IPR011006">
    <property type="entry name" value="CheY-like_superfamily"/>
</dbReference>
<evidence type="ECO:0000313" key="11">
    <source>
        <dbReference type="EMBL" id="ADE11816.1"/>
    </source>
</evidence>
<dbReference type="GO" id="GO:0005737">
    <property type="term" value="C:cytoplasm"/>
    <property type="evidence" value="ECO:0007669"/>
    <property type="project" value="UniProtKB-SubCell"/>
</dbReference>
<dbReference type="InterPro" id="IPR000673">
    <property type="entry name" value="Sig_transdc_resp-reg_Me-estase"/>
</dbReference>
<evidence type="ECO:0000256" key="2">
    <source>
        <dbReference type="ARBA" id="ARBA00022500"/>
    </source>
</evidence>
<feature type="domain" description="CheB-type methylesterase" evidence="10">
    <location>
        <begin position="164"/>
        <end position="349"/>
    </location>
</feature>
<feature type="active site" evidence="6 7">
    <location>
        <position position="298"/>
    </location>
</feature>
<dbReference type="CDD" id="cd17541">
    <property type="entry name" value="REC_CheB-like"/>
    <property type="match status" value="1"/>
</dbReference>
<keyword evidence="4 6" id="KW-0378">Hydrolase</keyword>
<comment type="function">
    <text evidence="6">Involved in chemotaxis. Part of a chemotaxis signal transduction system that modulates chemotaxis in response to various stimuli. Catalyzes the demethylation of specific methylglutamate residues introduced into the chemoreceptors (methyl-accepting chemotaxis proteins or MCP) by CheR. Also mediates the irreversible deamidation of specific glutamine residues to glutamic acid.</text>
</comment>
<dbReference type="RefSeq" id="WP_013029714.1">
    <property type="nucleotide sequence ID" value="NC_013959.1"/>
</dbReference>
<dbReference type="STRING" id="580332.Slit_1583"/>
<dbReference type="EC" id="3.5.1.44" evidence="6"/>
<dbReference type="PROSITE" id="PS50122">
    <property type="entry name" value="CHEB"/>
    <property type="match status" value="1"/>
</dbReference>
<dbReference type="AlphaFoldDB" id="D5CS80"/>
<evidence type="ECO:0000259" key="9">
    <source>
        <dbReference type="PROSITE" id="PS50110"/>
    </source>
</evidence>
<evidence type="ECO:0000256" key="1">
    <source>
        <dbReference type="ARBA" id="ARBA00022490"/>
    </source>
</evidence>
<keyword evidence="1 6" id="KW-0963">Cytoplasm</keyword>
<dbReference type="GO" id="GO:0000156">
    <property type="term" value="F:phosphorelay response regulator activity"/>
    <property type="evidence" value="ECO:0007669"/>
    <property type="project" value="InterPro"/>
</dbReference>
<dbReference type="OrthoDB" id="9793421at2"/>
<dbReference type="SUPFAM" id="SSF52172">
    <property type="entry name" value="CheY-like"/>
    <property type="match status" value="1"/>
</dbReference>
<dbReference type="HAMAP" id="MF_00099">
    <property type="entry name" value="CheB_chemtxs"/>
    <property type="match status" value="1"/>
</dbReference>
<comment type="similarity">
    <text evidence="6">Belongs to the CheB family.</text>
</comment>
<dbReference type="InterPro" id="IPR001789">
    <property type="entry name" value="Sig_transdc_resp-reg_receiver"/>
</dbReference>
<dbReference type="Proteomes" id="UP000001625">
    <property type="component" value="Chromosome"/>
</dbReference>
<dbReference type="HOGENOM" id="CLU_000445_51_0_4"/>
<evidence type="ECO:0000256" key="7">
    <source>
        <dbReference type="PROSITE-ProRule" id="PRU00050"/>
    </source>
</evidence>
<organism evidence="11 12">
    <name type="scientific">Sideroxydans lithotrophicus (strain ES-1)</name>
    <dbReference type="NCBI Taxonomy" id="580332"/>
    <lineage>
        <taxon>Bacteria</taxon>
        <taxon>Pseudomonadati</taxon>
        <taxon>Pseudomonadota</taxon>
        <taxon>Betaproteobacteria</taxon>
        <taxon>Nitrosomonadales</taxon>
        <taxon>Gallionellaceae</taxon>
        <taxon>Sideroxydans</taxon>
    </lineage>
</organism>
<feature type="active site" evidence="6 7">
    <location>
        <position position="202"/>
    </location>
</feature>
<evidence type="ECO:0000259" key="10">
    <source>
        <dbReference type="PROSITE" id="PS50122"/>
    </source>
</evidence>
<dbReference type="Gene3D" id="3.40.50.180">
    <property type="entry name" value="Methylesterase CheB, C-terminal domain"/>
    <property type="match status" value="1"/>
</dbReference>
<dbReference type="GO" id="GO:0006935">
    <property type="term" value="P:chemotaxis"/>
    <property type="evidence" value="ECO:0007669"/>
    <property type="project" value="UniProtKB-UniRule"/>
</dbReference>
<dbReference type="Gene3D" id="3.40.50.2300">
    <property type="match status" value="1"/>
</dbReference>
<evidence type="ECO:0000256" key="3">
    <source>
        <dbReference type="ARBA" id="ARBA00022553"/>
    </source>
</evidence>
<dbReference type="Pfam" id="PF01339">
    <property type="entry name" value="CheB_methylest"/>
    <property type="match status" value="1"/>
</dbReference>
<dbReference type="SUPFAM" id="SSF52738">
    <property type="entry name" value="Methylesterase CheB, C-terminal domain"/>
    <property type="match status" value="1"/>
</dbReference>
<dbReference type="EMBL" id="CP001965">
    <property type="protein sequence ID" value="ADE11816.1"/>
    <property type="molecule type" value="Genomic_DNA"/>
</dbReference>
<evidence type="ECO:0000256" key="8">
    <source>
        <dbReference type="PROSITE-ProRule" id="PRU00169"/>
    </source>
</evidence>
<dbReference type="NCBIfam" id="NF001965">
    <property type="entry name" value="PRK00742.1"/>
    <property type="match status" value="1"/>
</dbReference>
<comment type="catalytic activity">
    <reaction evidence="5 6">
        <text>[protein]-L-glutamate 5-O-methyl ester + H2O = L-glutamyl-[protein] + methanol + H(+)</text>
        <dbReference type="Rhea" id="RHEA:23236"/>
        <dbReference type="Rhea" id="RHEA-COMP:10208"/>
        <dbReference type="Rhea" id="RHEA-COMP:10311"/>
        <dbReference type="ChEBI" id="CHEBI:15377"/>
        <dbReference type="ChEBI" id="CHEBI:15378"/>
        <dbReference type="ChEBI" id="CHEBI:17790"/>
        <dbReference type="ChEBI" id="CHEBI:29973"/>
        <dbReference type="ChEBI" id="CHEBI:82795"/>
        <dbReference type="EC" id="3.1.1.61"/>
    </reaction>
</comment>
<dbReference type="NCBIfam" id="NF009206">
    <property type="entry name" value="PRK12555.1"/>
    <property type="match status" value="1"/>
</dbReference>
<dbReference type="EC" id="3.1.1.61" evidence="6"/>
<keyword evidence="2 6" id="KW-0145">Chemotaxis</keyword>
<comment type="domain">
    <text evidence="6">Contains a C-terminal catalytic domain, and an N-terminal region which modulates catalytic activity.</text>
</comment>
<evidence type="ECO:0000256" key="4">
    <source>
        <dbReference type="ARBA" id="ARBA00022801"/>
    </source>
</evidence>
<evidence type="ECO:0000256" key="5">
    <source>
        <dbReference type="ARBA" id="ARBA00048267"/>
    </source>
</evidence>
<dbReference type="CDD" id="cd16432">
    <property type="entry name" value="CheB_Rec"/>
    <property type="match status" value="1"/>
</dbReference>
<reference evidence="11 12" key="1">
    <citation type="submission" date="2010-03" db="EMBL/GenBank/DDBJ databases">
        <title>Complete sequence of Sideroxydans lithotrophicus ES-1.</title>
        <authorList>
            <consortium name="US DOE Joint Genome Institute"/>
            <person name="Lucas S."/>
            <person name="Copeland A."/>
            <person name="Lapidus A."/>
            <person name="Cheng J.-F."/>
            <person name="Bruce D."/>
            <person name="Goodwin L."/>
            <person name="Pitluck S."/>
            <person name="Munk A.C."/>
            <person name="Detter J.C."/>
            <person name="Han C."/>
            <person name="Tapia R."/>
            <person name="Larimer F."/>
            <person name="Land M."/>
            <person name="Hauser L."/>
            <person name="Kyrpides N."/>
            <person name="Ivanova N."/>
            <person name="Emerson D."/>
            <person name="Woyke T."/>
        </authorList>
    </citation>
    <scope>NUCLEOTIDE SEQUENCE [LARGE SCALE GENOMIC DNA]</scope>
    <source>
        <strain evidence="11 12">ES-1</strain>
    </source>
</reference>
<name>D5CS80_SIDLE</name>
<dbReference type="PROSITE" id="PS50110">
    <property type="entry name" value="RESPONSE_REGULATORY"/>
    <property type="match status" value="1"/>
</dbReference>
<dbReference type="InterPro" id="IPR035909">
    <property type="entry name" value="CheB_C"/>
</dbReference>
<gene>
    <name evidence="6" type="primary">cheB</name>
    <name evidence="11" type="ordered locus">Slit_1583</name>
</gene>
<feature type="domain" description="Response regulatory" evidence="9">
    <location>
        <begin position="5"/>
        <end position="122"/>
    </location>
</feature>
<dbReference type="GO" id="GO:0050568">
    <property type="term" value="F:protein-glutamine glutaminase activity"/>
    <property type="evidence" value="ECO:0007669"/>
    <property type="project" value="UniProtKB-UniRule"/>
</dbReference>
<feature type="active site" evidence="6 7">
    <location>
        <position position="176"/>
    </location>
</feature>
<dbReference type="GO" id="GO:0008984">
    <property type="term" value="F:protein-glutamate methylesterase activity"/>
    <property type="evidence" value="ECO:0007669"/>
    <property type="project" value="UniProtKB-UniRule"/>
</dbReference>
<proteinExistence type="inferred from homology"/>
<dbReference type="Pfam" id="PF00072">
    <property type="entry name" value="Response_reg"/>
    <property type="match status" value="1"/>
</dbReference>
<accession>D5CS80</accession>
<evidence type="ECO:0000313" key="12">
    <source>
        <dbReference type="Proteomes" id="UP000001625"/>
    </source>
</evidence>
<dbReference type="InterPro" id="IPR008248">
    <property type="entry name" value="CheB-like"/>
</dbReference>
<comment type="subcellular location">
    <subcellularLocation>
        <location evidence="6">Cytoplasm</location>
    </subcellularLocation>
</comment>
<dbReference type="PANTHER" id="PTHR42872:SF6">
    <property type="entry name" value="PROTEIN-GLUTAMATE METHYLESTERASE_PROTEIN-GLUTAMINE GLUTAMINASE"/>
    <property type="match status" value="1"/>
</dbReference>
<dbReference type="SMART" id="SM00448">
    <property type="entry name" value="REC"/>
    <property type="match status" value="1"/>
</dbReference>
<keyword evidence="3 6" id="KW-0597">Phosphoprotein</keyword>
<evidence type="ECO:0000256" key="6">
    <source>
        <dbReference type="HAMAP-Rule" id="MF_00099"/>
    </source>
</evidence>
<keyword evidence="12" id="KW-1185">Reference proteome</keyword>
<dbReference type="eggNOG" id="COG2201">
    <property type="taxonomic scope" value="Bacteria"/>
</dbReference>
<sequence>MSKIRVMIVDDSAVVRQVLAATLEEDSEIEVSGVASDPVFAIEKMGKSWPDVIVLDVEMPRMDGITFLKKIMAEHPTPVVICSTLTEKGAETSMQALAAGAVSVITKPKIGLKNYLQDAADNLVSTVKAAARSNVRRLQPAAGSVAPKLSADAILSVAAHHAMAQTTETVVAIGTSTGGTQALEAVLTALPRLSPGIVIVQHMPEKFTEAFANRLNGICQIEVREARNGDRVVPGLALIAPGGRHMMLKRSGAQYHVDVIEGPLVNRHRPSVDVLFRSTAKCAGSNALGIIMTGMGDDGARGLKEMREAGAKTVAQDESTCVVYGMPKEAVRLDAVDRILPLDEIAHAIHPGTLWQRKPA</sequence>
<feature type="modified residue" description="4-aspartylphosphate" evidence="6 8">
    <location>
        <position position="56"/>
    </location>
</feature>
<protein>
    <recommendedName>
        <fullName evidence="6">Protein-glutamate methylesterase/protein-glutamine glutaminase</fullName>
        <ecNumber evidence="6">3.1.1.61</ecNumber>
        <ecNumber evidence="6">3.5.1.44</ecNumber>
    </recommendedName>
</protein>